<feature type="compositionally biased region" description="Basic and acidic residues" evidence="1">
    <location>
        <begin position="1"/>
        <end position="13"/>
    </location>
</feature>
<accession>A0A7X0MYP1</accession>
<sequence length="256" mass="28012">MNTNEQTDKHQTDENISAEDIQAANDNREKPKKESLLANLLLNIVVPTLVLTKLSGDEYLGTKLAIIVALAFPILYGANDLIRNGKINFFSALGIVSVALTGGMSLMELPPEYIAIKEAAIPGLIGLAVLVSIKTKYPLVRTFLYNDKFLQTDKVEQALEKRGKVTDFNKAMRNASIMLSGSFFLSSALNYILAKMLLVSEPGTEAFNAELGKMTALSFPVIAVPATIIMMGTLFYVFRSITRLSGLSLDEIMVEQ</sequence>
<keyword evidence="2" id="KW-1133">Transmembrane helix</keyword>
<dbReference type="Proteomes" id="UP000528457">
    <property type="component" value="Unassembled WGS sequence"/>
</dbReference>
<organism evidence="3 4">
    <name type="scientific">Pseudoteredinibacter isoporae</name>
    <dbReference type="NCBI Taxonomy" id="570281"/>
    <lineage>
        <taxon>Bacteria</taxon>
        <taxon>Pseudomonadati</taxon>
        <taxon>Pseudomonadota</taxon>
        <taxon>Gammaproteobacteria</taxon>
        <taxon>Cellvibrionales</taxon>
        <taxon>Cellvibrionaceae</taxon>
        <taxon>Pseudoteredinibacter</taxon>
    </lineage>
</organism>
<feature type="transmembrane region" description="Helical" evidence="2">
    <location>
        <begin position="214"/>
        <end position="238"/>
    </location>
</feature>
<feature type="transmembrane region" description="Helical" evidence="2">
    <location>
        <begin position="89"/>
        <end position="107"/>
    </location>
</feature>
<dbReference type="EMBL" id="JACHHT010000003">
    <property type="protein sequence ID" value="MBB6523294.1"/>
    <property type="molecule type" value="Genomic_DNA"/>
</dbReference>
<keyword evidence="2" id="KW-0472">Membrane</keyword>
<dbReference type="PIRSF" id="PIRSF028137">
    <property type="entry name" value="UCP028137"/>
    <property type="match status" value="1"/>
</dbReference>
<comment type="caution">
    <text evidence="3">The sequence shown here is derived from an EMBL/GenBank/DDBJ whole genome shotgun (WGS) entry which is preliminary data.</text>
</comment>
<keyword evidence="4" id="KW-1185">Reference proteome</keyword>
<evidence type="ECO:0008006" key="5">
    <source>
        <dbReference type="Google" id="ProtNLM"/>
    </source>
</evidence>
<dbReference type="AlphaFoldDB" id="A0A7X0MYP1"/>
<feature type="transmembrane region" description="Helical" evidence="2">
    <location>
        <begin position="171"/>
        <end position="194"/>
    </location>
</feature>
<feature type="transmembrane region" description="Helical" evidence="2">
    <location>
        <begin position="60"/>
        <end position="77"/>
    </location>
</feature>
<evidence type="ECO:0000313" key="4">
    <source>
        <dbReference type="Proteomes" id="UP000528457"/>
    </source>
</evidence>
<proteinExistence type="predicted"/>
<dbReference type="NCBIfam" id="NF041646">
    <property type="entry name" value="VC0807_fam"/>
    <property type="match status" value="1"/>
</dbReference>
<dbReference type="InParanoid" id="A0A7X0MYP1"/>
<evidence type="ECO:0000313" key="3">
    <source>
        <dbReference type="EMBL" id="MBB6523294.1"/>
    </source>
</evidence>
<dbReference type="InterPro" id="IPR016870">
    <property type="entry name" value="UCP028137"/>
</dbReference>
<gene>
    <name evidence="3" type="ORF">HNR48_003596</name>
</gene>
<evidence type="ECO:0000256" key="2">
    <source>
        <dbReference type="SAM" id="Phobius"/>
    </source>
</evidence>
<reference evidence="3 4" key="1">
    <citation type="submission" date="2020-08" db="EMBL/GenBank/DDBJ databases">
        <title>Genomic Encyclopedia of Type Strains, Phase IV (KMG-IV): sequencing the most valuable type-strain genomes for metagenomic binning, comparative biology and taxonomic classification.</title>
        <authorList>
            <person name="Goeker M."/>
        </authorList>
    </citation>
    <scope>NUCLEOTIDE SEQUENCE [LARGE SCALE GENOMIC DNA]</scope>
    <source>
        <strain evidence="3 4">DSM 22368</strain>
    </source>
</reference>
<feature type="transmembrane region" description="Helical" evidence="2">
    <location>
        <begin position="113"/>
        <end position="133"/>
    </location>
</feature>
<feature type="transmembrane region" description="Helical" evidence="2">
    <location>
        <begin position="36"/>
        <end position="54"/>
    </location>
</feature>
<name>A0A7X0MYP1_9GAMM</name>
<feature type="region of interest" description="Disordered" evidence="1">
    <location>
        <begin position="1"/>
        <end position="29"/>
    </location>
</feature>
<keyword evidence="2" id="KW-0812">Transmembrane</keyword>
<protein>
    <recommendedName>
        <fullName evidence="5">MFS transporter</fullName>
    </recommendedName>
</protein>
<evidence type="ECO:0000256" key="1">
    <source>
        <dbReference type="SAM" id="MobiDB-lite"/>
    </source>
</evidence>